<dbReference type="PRINTS" id="PR00344">
    <property type="entry name" value="BCTRLSENSOR"/>
</dbReference>
<evidence type="ECO:0000313" key="11">
    <source>
        <dbReference type="Proteomes" id="UP000323522"/>
    </source>
</evidence>
<dbReference type="Pfam" id="PF00512">
    <property type="entry name" value="HisKA"/>
    <property type="match status" value="1"/>
</dbReference>
<dbReference type="Proteomes" id="UP000323522">
    <property type="component" value="Chromosome"/>
</dbReference>
<dbReference type="InterPro" id="IPR003661">
    <property type="entry name" value="HisK_dim/P_dom"/>
</dbReference>
<evidence type="ECO:0000256" key="7">
    <source>
        <dbReference type="SAM" id="MobiDB-lite"/>
    </source>
</evidence>
<dbReference type="FunFam" id="3.30.565.10:FF:000006">
    <property type="entry name" value="Sensor histidine kinase WalK"/>
    <property type="match status" value="1"/>
</dbReference>
<dbReference type="SMART" id="SM00387">
    <property type="entry name" value="HATPase_c"/>
    <property type="match status" value="1"/>
</dbReference>
<dbReference type="OrthoDB" id="9808408at2"/>
<proteinExistence type="predicted"/>
<dbReference type="EC" id="2.7.13.3" evidence="3"/>
<comment type="catalytic activity">
    <reaction evidence="1">
        <text>ATP + protein L-histidine = ADP + protein N-phospho-L-histidine.</text>
        <dbReference type="EC" id="2.7.13.3"/>
    </reaction>
</comment>
<protein>
    <recommendedName>
        <fullName evidence="3">histidine kinase</fullName>
        <ecNumber evidence="3">2.7.13.3</ecNumber>
    </recommendedName>
</protein>
<dbReference type="GO" id="GO:0007234">
    <property type="term" value="P:osmosensory signaling via phosphorelay pathway"/>
    <property type="evidence" value="ECO:0007669"/>
    <property type="project" value="TreeGrafter"/>
</dbReference>
<gene>
    <name evidence="10" type="ORF">EWH46_04985</name>
</gene>
<comment type="subcellular location">
    <subcellularLocation>
        <location evidence="2">Cell inner membrane</location>
        <topology evidence="2">Multi-pass membrane protein</topology>
    </subcellularLocation>
</comment>
<dbReference type="PANTHER" id="PTHR42878">
    <property type="entry name" value="TWO-COMPONENT HISTIDINE KINASE"/>
    <property type="match status" value="1"/>
</dbReference>
<dbReference type="PANTHER" id="PTHR42878:SF15">
    <property type="entry name" value="BACTERIOPHYTOCHROME"/>
    <property type="match status" value="1"/>
</dbReference>
<feature type="transmembrane region" description="Helical" evidence="8">
    <location>
        <begin position="99"/>
        <end position="118"/>
    </location>
</feature>
<dbReference type="SUPFAM" id="SSF47384">
    <property type="entry name" value="Homodimeric domain of signal transducing histidine kinase"/>
    <property type="match status" value="1"/>
</dbReference>
<dbReference type="KEGG" id="snn:EWH46_04985"/>
<dbReference type="GO" id="GO:0000155">
    <property type="term" value="F:phosphorelay sensor kinase activity"/>
    <property type="evidence" value="ECO:0007669"/>
    <property type="project" value="InterPro"/>
</dbReference>
<dbReference type="GO" id="GO:0005886">
    <property type="term" value="C:plasma membrane"/>
    <property type="evidence" value="ECO:0007669"/>
    <property type="project" value="UniProtKB-SubCell"/>
</dbReference>
<evidence type="ECO:0000256" key="1">
    <source>
        <dbReference type="ARBA" id="ARBA00000085"/>
    </source>
</evidence>
<evidence type="ECO:0000259" key="9">
    <source>
        <dbReference type="PROSITE" id="PS50109"/>
    </source>
</evidence>
<accession>A0A5C1PYA2</accession>
<evidence type="ECO:0000256" key="5">
    <source>
        <dbReference type="ARBA" id="ARBA00022679"/>
    </source>
</evidence>
<feature type="region of interest" description="Disordered" evidence="7">
    <location>
        <begin position="138"/>
        <end position="159"/>
    </location>
</feature>
<feature type="domain" description="Histidine kinase" evidence="9">
    <location>
        <begin position="297"/>
        <end position="510"/>
    </location>
</feature>
<dbReference type="InterPro" id="IPR005467">
    <property type="entry name" value="His_kinase_dom"/>
</dbReference>
<keyword evidence="8" id="KW-0472">Membrane</keyword>
<reference evidence="10 11" key="1">
    <citation type="submission" date="2019-02" db="EMBL/GenBank/DDBJ databases">
        <title>Complete Genome Sequence and Methylome Analysis of Sphaerotilus natans subsp. sulfidivorans D-507.</title>
        <authorList>
            <person name="Fomenkov A."/>
            <person name="Gridneva E."/>
            <person name="Smolyakov D."/>
            <person name="Dubinina G."/>
            <person name="Vincze T."/>
            <person name="Grabovich M."/>
            <person name="Roberts R.J."/>
        </authorList>
    </citation>
    <scope>NUCLEOTIDE SEQUENCE [LARGE SCALE GENOMIC DNA]</scope>
    <source>
        <strain evidence="10 11">D-507</strain>
    </source>
</reference>
<dbReference type="SUPFAM" id="SSF55874">
    <property type="entry name" value="ATPase domain of HSP90 chaperone/DNA topoisomerase II/histidine kinase"/>
    <property type="match status" value="1"/>
</dbReference>
<keyword evidence="4" id="KW-0597">Phosphoprotein</keyword>
<dbReference type="AlphaFoldDB" id="A0A5C1PYA2"/>
<keyword evidence="8" id="KW-0812">Transmembrane</keyword>
<dbReference type="Gene3D" id="3.30.565.10">
    <property type="entry name" value="Histidine kinase-like ATPase, C-terminal domain"/>
    <property type="match status" value="1"/>
</dbReference>
<name>A0A5C1PYA2_9BURK</name>
<sequence>MRDHRIRTARSIGAAHPPQAAKKRHQTPRTRNFAELGNGHDAFPHRCRASAGAVPTIARHVPATARTGLLAPGSPPGRHRRDRDAAAAVRALAGRSPPALPMAALLTLLMLVLAALVAQLQALLMRLAGLTGLKGLHRSTEAEPPSGASRLPQQPGAEALQPPALRLSVAQLLELQRQLLQGLPGPAVLLRPSRAATSPWQLLSANEMARATLPPQDSLALDRMLAELVGRSAAPGARARRIDLPDGSLVLWLPPAAEPESPTPPSPPEASADASSATEAAPEVRAAEDDRAAIVYTVSHDLRAPIRVIEGFTRIVREDYGHLLDRVGNDHLERIMGAATRMNGMIDALLALSRLSTQPLQSVEVDLSAMARQVIEELRQQSPERQVEVQIAEGLRASGDPALLRIVLDNLIGNAWKYSSRRENARIEFGRARDPVHERESFFVRDNGAGFDMRFASRLFGAFQRLHGATEFAGTGVGLASVRRILRRHGGDIRAEAAVNQGATFWFTLG</sequence>
<dbReference type="InterPro" id="IPR003594">
    <property type="entry name" value="HATPase_dom"/>
</dbReference>
<evidence type="ECO:0000313" key="10">
    <source>
        <dbReference type="EMBL" id="QEN00201.1"/>
    </source>
</evidence>
<dbReference type="Gene3D" id="1.10.287.130">
    <property type="match status" value="1"/>
</dbReference>
<dbReference type="InterPro" id="IPR050351">
    <property type="entry name" value="BphY/WalK/GraS-like"/>
</dbReference>
<dbReference type="Pfam" id="PF02518">
    <property type="entry name" value="HATPase_c"/>
    <property type="match status" value="1"/>
</dbReference>
<dbReference type="EMBL" id="CP035708">
    <property type="protein sequence ID" value="QEN00201.1"/>
    <property type="molecule type" value="Genomic_DNA"/>
</dbReference>
<evidence type="ECO:0000256" key="3">
    <source>
        <dbReference type="ARBA" id="ARBA00012438"/>
    </source>
</evidence>
<evidence type="ECO:0000256" key="8">
    <source>
        <dbReference type="SAM" id="Phobius"/>
    </source>
</evidence>
<evidence type="ECO:0000256" key="2">
    <source>
        <dbReference type="ARBA" id="ARBA00004429"/>
    </source>
</evidence>
<dbReference type="GO" id="GO:0000156">
    <property type="term" value="F:phosphorelay response regulator activity"/>
    <property type="evidence" value="ECO:0007669"/>
    <property type="project" value="TreeGrafter"/>
</dbReference>
<evidence type="ECO:0000256" key="6">
    <source>
        <dbReference type="ARBA" id="ARBA00022777"/>
    </source>
</evidence>
<feature type="region of interest" description="Disordered" evidence="7">
    <location>
        <begin position="1"/>
        <end position="28"/>
    </location>
</feature>
<evidence type="ECO:0000256" key="4">
    <source>
        <dbReference type="ARBA" id="ARBA00022553"/>
    </source>
</evidence>
<dbReference type="InterPro" id="IPR036097">
    <property type="entry name" value="HisK_dim/P_sf"/>
</dbReference>
<dbReference type="PROSITE" id="PS50109">
    <property type="entry name" value="HIS_KIN"/>
    <property type="match status" value="1"/>
</dbReference>
<dbReference type="InterPro" id="IPR004358">
    <property type="entry name" value="Sig_transdc_His_kin-like_C"/>
</dbReference>
<keyword evidence="5" id="KW-0808">Transferase</keyword>
<dbReference type="InterPro" id="IPR036890">
    <property type="entry name" value="HATPase_C_sf"/>
</dbReference>
<feature type="compositionally biased region" description="Low complexity" evidence="7">
    <location>
        <begin position="269"/>
        <end position="283"/>
    </location>
</feature>
<feature type="region of interest" description="Disordered" evidence="7">
    <location>
        <begin position="253"/>
        <end position="285"/>
    </location>
</feature>
<organism evidence="10 11">
    <name type="scientific">Sphaerotilus sulfidivorans</name>
    <dbReference type="NCBI Taxonomy" id="639200"/>
    <lineage>
        <taxon>Bacteria</taxon>
        <taxon>Pseudomonadati</taxon>
        <taxon>Pseudomonadota</taxon>
        <taxon>Betaproteobacteria</taxon>
        <taxon>Burkholderiales</taxon>
        <taxon>Sphaerotilaceae</taxon>
        <taxon>Sphaerotilus</taxon>
    </lineage>
</organism>
<dbReference type="CDD" id="cd00082">
    <property type="entry name" value="HisKA"/>
    <property type="match status" value="1"/>
</dbReference>
<keyword evidence="6" id="KW-0418">Kinase</keyword>
<dbReference type="GO" id="GO:0030295">
    <property type="term" value="F:protein kinase activator activity"/>
    <property type="evidence" value="ECO:0007669"/>
    <property type="project" value="TreeGrafter"/>
</dbReference>
<dbReference type="SMART" id="SM00388">
    <property type="entry name" value="HisKA"/>
    <property type="match status" value="1"/>
</dbReference>
<keyword evidence="8" id="KW-1133">Transmembrane helix</keyword>